<evidence type="ECO:0000256" key="1">
    <source>
        <dbReference type="ARBA" id="ARBA00006738"/>
    </source>
</evidence>
<dbReference type="PANTHER" id="PTHR34039">
    <property type="entry name" value="UPF0102 PROTEIN YRAN"/>
    <property type="match status" value="1"/>
</dbReference>
<protein>
    <recommendedName>
        <fullName evidence="2">UPF0102 protein GLP40_09110</fullName>
    </recommendedName>
</protein>
<dbReference type="InterPro" id="IPR003509">
    <property type="entry name" value="UPF0102_YraN-like"/>
</dbReference>
<accession>A0A6I3KSK6</accession>
<comment type="similarity">
    <text evidence="1 2">Belongs to the UPF0102 family.</text>
</comment>
<dbReference type="PANTHER" id="PTHR34039:SF1">
    <property type="entry name" value="UPF0102 PROTEIN YRAN"/>
    <property type="match status" value="1"/>
</dbReference>
<evidence type="ECO:0000256" key="2">
    <source>
        <dbReference type="HAMAP-Rule" id="MF_00048"/>
    </source>
</evidence>
<keyword evidence="4" id="KW-1185">Reference proteome</keyword>
<dbReference type="Pfam" id="PF02021">
    <property type="entry name" value="UPF0102"/>
    <property type="match status" value="1"/>
</dbReference>
<evidence type="ECO:0000313" key="3">
    <source>
        <dbReference type="EMBL" id="MTE12932.1"/>
    </source>
</evidence>
<dbReference type="SUPFAM" id="SSF52980">
    <property type="entry name" value="Restriction endonuclease-like"/>
    <property type="match status" value="1"/>
</dbReference>
<proteinExistence type="inferred from homology"/>
<dbReference type="InterPro" id="IPR011335">
    <property type="entry name" value="Restrct_endonuc-II-like"/>
</dbReference>
<dbReference type="HAMAP" id="MF_00048">
    <property type="entry name" value="UPF0102"/>
    <property type="match status" value="1"/>
</dbReference>
<dbReference type="RefSeq" id="WP_154787444.1">
    <property type="nucleotide sequence ID" value="NZ_WMBB01000004.1"/>
</dbReference>
<dbReference type="Gene3D" id="3.40.1350.10">
    <property type="match status" value="1"/>
</dbReference>
<dbReference type="GO" id="GO:0003676">
    <property type="term" value="F:nucleic acid binding"/>
    <property type="evidence" value="ECO:0007669"/>
    <property type="project" value="InterPro"/>
</dbReference>
<dbReference type="AlphaFoldDB" id="A0A6I3KSK6"/>
<comment type="caution">
    <text evidence="3">The sequence shown here is derived from an EMBL/GenBank/DDBJ whole genome shotgun (WGS) entry which is preliminary data.</text>
</comment>
<organism evidence="3 4">
    <name type="scientific">Nocardia aurantiaca</name>
    <dbReference type="NCBI Taxonomy" id="2675850"/>
    <lineage>
        <taxon>Bacteria</taxon>
        <taxon>Bacillati</taxon>
        <taxon>Actinomycetota</taxon>
        <taxon>Actinomycetes</taxon>
        <taxon>Mycobacteriales</taxon>
        <taxon>Nocardiaceae</taxon>
        <taxon>Nocardia</taxon>
    </lineage>
</organism>
<dbReference type="CDD" id="cd20736">
    <property type="entry name" value="PoNe_Nuclease"/>
    <property type="match status" value="1"/>
</dbReference>
<dbReference type="NCBIfam" id="NF009150">
    <property type="entry name" value="PRK12497.1-3"/>
    <property type="match status" value="1"/>
</dbReference>
<dbReference type="EMBL" id="WMBB01000004">
    <property type="protein sequence ID" value="MTE12932.1"/>
    <property type="molecule type" value="Genomic_DNA"/>
</dbReference>
<evidence type="ECO:0000313" key="4">
    <source>
        <dbReference type="Proteomes" id="UP000432464"/>
    </source>
</evidence>
<dbReference type="NCBIfam" id="TIGR00252">
    <property type="entry name" value="YraN family protein"/>
    <property type="match status" value="1"/>
</dbReference>
<name>A0A6I3KSK6_9NOCA</name>
<dbReference type="Proteomes" id="UP000432464">
    <property type="component" value="Unassembled WGS sequence"/>
</dbReference>
<reference evidence="3 4" key="1">
    <citation type="submission" date="2019-11" db="EMBL/GenBank/DDBJ databases">
        <title>Nocardia sp. nov. CT2-14 isolated from soil.</title>
        <authorList>
            <person name="Kanchanasin P."/>
            <person name="Tanasupawat S."/>
            <person name="Yuki M."/>
            <person name="Kudo T."/>
        </authorList>
    </citation>
    <scope>NUCLEOTIDE SEQUENCE [LARGE SCALE GENOMIC DNA]</scope>
    <source>
        <strain evidence="3 4">CT2-14</strain>
    </source>
</reference>
<dbReference type="NCBIfam" id="NF009154">
    <property type="entry name" value="PRK12497.3-3"/>
    <property type="match status" value="1"/>
</dbReference>
<dbReference type="InterPro" id="IPR011856">
    <property type="entry name" value="tRNA_endonuc-like_dom_sf"/>
</dbReference>
<gene>
    <name evidence="3" type="ORF">GLP40_09110</name>
</gene>
<sequence>MAQHLALGAQGEELAARYLSEAGMQILARNWRCRFGELDVIAREGEVTAFIEVKTRRNLTCGPPEEAVTYLKQRRIRELAARWLREQDGSYQRIRFDVIAVLLRPGHAPDIRHLKAVF</sequence>